<evidence type="ECO:0000313" key="1">
    <source>
        <dbReference type="EMBL" id="CEK63651.1"/>
    </source>
</evidence>
<proteinExistence type="predicted"/>
<feature type="non-terminal residue" evidence="1">
    <location>
        <position position="1"/>
    </location>
</feature>
<organism evidence="1">
    <name type="scientific">Arion vulgaris</name>
    <dbReference type="NCBI Taxonomy" id="1028688"/>
    <lineage>
        <taxon>Eukaryota</taxon>
        <taxon>Metazoa</taxon>
        <taxon>Spiralia</taxon>
        <taxon>Lophotrochozoa</taxon>
        <taxon>Mollusca</taxon>
        <taxon>Gastropoda</taxon>
        <taxon>Heterobranchia</taxon>
        <taxon>Euthyneura</taxon>
        <taxon>Panpulmonata</taxon>
        <taxon>Eupulmonata</taxon>
        <taxon>Stylommatophora</taxon>
        <taxon>Helicina</taxon>
        <taxon>Arionoidea</taxon>
        <taxon>Arionidae</taxon>
        <taxon>Arion</taxon>
    </lineage>
</organism>
<dbReference type="EMBL" id="HACG01016786">
    <property type="protein sequence ID" value="CEK63651.1"/>
    <property type="molecule type" value="Transcribed_RNA"/>
</dbReference>
<dbReference type="AlphaFoldDB" id="A0A0B6Z6U9"/>
<feature type="non-terminal residue" evidence="1">
    <location>
        <position position="124"/>
    </location>
</feature>
<accession>A0A0B6Z6U9</accession>
<reference evidence="1" key="1">
    <citation type="submission" date="2014-12" db="EMBL/GenBank/DDBJ databases">
        <title>Insight into the proteome of Arion vulgaris.</title>
        <authorList>
            <person name="Aradska J."/>
            <person name="Bulat T."/>
            <person name="Smidak R."/>
            <person name="Sarate P."/>
            <person name="Gangsoo J."/>
            <person name="Sialana F."/>
            <person name="Bilban M."/>
            <person name="Lubec G."/>
        </authorList>
    </citation>
    <scope>NUCLEOTIDE SEQUENCE</scope>
    <source>
        <tissue evidence="1">Skin</tissue>
    </source>
</reference>
<gene>
    <name evidence="1" type="primary">ORF49018</name>
</gene>
<protein>
    <submittedName>
        <fullName evidence="1">Uncharacterized protein</fullName>
    </submittedName>
</protein>
<sequence>FRQEKINQLCVAKSLKHTHSTPRTMHHLLNRTVDNSGYGDCSEVSQFHTLMEDEAGSFVQSTKMQAILPVFTPKTVLEMLELPESVHIPDVCCVYLSQQTSFTMTNLLNRGVKCLMNITAVTLG</sequence>
<name>A0A0B6Z6U9_9EUPU</name>